<dbReference type="SUPFAM" id="SSF69765">
    <property type="entry name" value="IpsF-like"/>
    <property type="match status" value="1"/>
</dbReference>
<feature type="binding site" evidence="14">
    <location>
        <position position="281"/>
    </location>
    <ligand>
        <name>a divalent metal cation</name>
        <dbReference type="ChEBI" id="CHEBI:60240"/>
    </ligand>
</feature>
<evidence type="ECO:0000256" key="4">
    <source>
        <dbReference type="ARBA" id="ARBA00004709"/>
    </source>
</evidence>
<comment type="similarity">
    <text evidence="7">Belongs to the IspD/TarI cytidylyltransferase family. IspD subfamily.</text>
</comment>
<dbReference type="InterPro" id="IPR034683">
    <property type="entry name" value="IspD/TarI"/>
</dbReference>
<comment type="pathway">
    <text evidence="5 14">Isoprenoid biosynthesis; isopentenyl diphosphate biosynthesis via DXP pathway; isopentenyl diphosphate from 1-deoxy-D-xylulose 5-phosphate: step 2/6.</text>
</comment>
<feature type="site" description="Transition state stabilizer" evidence="14">
    <location>
        <position position="372"/>
    </location>
</feature>
<evidence type="ECO:0000256" key="9">
    <source>
        <dbReference type="ARBA" id="ARBA00022695"/>
    </source>
</evidence>
<feature type="binding site" evidence="14">
    <location>
        <position position="247"/>
    </location>
    <ligand>
        <name>a divalent metal cation</name>
        <dbReference type="ChEBI" id="CHEBI:60240"/>
    </ligand>
</feature>
<feature type="site" description="Transition state stabilizer" evidence="14">
    <location>
        <position position="273"/>
    </location>
</feature>
<dbReference type="Pfam" id="PF02542">
    <property type="entry name" value="YgbB"/>
    <property type="match status" value="1"/>
</dbReference>
<keyword evidence="9 14" id="KW-0548">Nucleotidyltransferase</keyword>
<organism evidence="16 17">
    <name type="scientific">Carnobacterium iners</name>
    <dbReference type="NCBI Taxonomy" id="1073423"/>
    <lineage>
        <taxon>Bacteria</taxon>
        <taxon>Bacillati</taxon>
        <taxon>Bacillota</taxon>
        <taxon>Bacilli</taxon>
        <taxon>Lactobacillales</taxon>
        <taxon>Carnobacteriaceae</taxon>
        <taxon>Carnobacterium</taxon>
    </lineage>
</organism>
<dbReference type="Gene3D" id="3.90.550.10">
    <property type="entry name" value="Spore Coat Polysaccharide Biosynthesis Protein SpsA, Chain A"/>
    <property type="match status" value="1"/>
</dbReference>
<dbReference type="HAMAP" id="MF_01520">
    <property type="entry name" value="IspDF"/>
    <property type="match status" value="1"/>
</dbReference>
<dbReference type="PROSITE" id="PS01350">
    <property type="entry name" value="ISPF"/>
    <property type="match status" value="1"/>
</dbReference>
<comment type="catalytic activity">
    <reaction evidence="1 14">
        <text>4-CDP-2-C-methyl-D-erythritol 2-phosphate = 2-C-methyl-D-erythritol 2,4-cyclic diphosphate + CMP</text>
        <dbReference type="Rhea" id="RHEA:23864"/>
        <dbReference type="ChEBI" id="CHEBI:57919"/>
        <dbReference type="ChEBI" id="CHEBI:58483"/>
        <dbReference type="ChEBI" id="CHEBI:60377"/>
        <dbReference type="EC" id="4.6.1.12"/>
    </reaction>
</comment>
<dbReference type="HAMAP" id="MF_00108">
    <property type="entry name" value="IspD"/>
    <property type="match status" value="1"/>
</dbReference>
<dbReference type="PANTHER" id="PTHR32125">
    <property type="entry name" value="2-C-METHYL-D-ERYTHRITOL 4-PHOSPHATE CYTIDYLYLTRANSFERASE, CHLOROPLASTIC"/>
    <property type="match status" value="1"/>
</dbReference>
<reference evidence="16 17" key="1">
    <citation type="submission" date="2017-04" db="EMBL/GenBank/DDBJ databases">
        <authorList>
            <person name="Afonso C.L."/>
            <person name="Miller P.J."/>
            <person name="Scott M.A."/>
            <person name="Spackman E."/>
            <person name="Goraichik I."/>
            <person name="Dimitrov K.M."/>
            <person name="Suarez D.L."/>
            <person name="Swayne D.E."/>
        </authorList>
    </citation>
    <scope>NUCLEOTIDE SEQUENCE [LARGE SCALE GENOMIC DNA]</scope>
    <source>
        <strain evidence="16 17">LMG26642</strain>
    </source>
</reference>
<dbReference type="PANTHER" id="PTHR32125:SF4">
    <property type="entry name" value="2-C-METHYL-D-ERYTHRITOL 4-PHOSPHATE CYTIDYLYLTRANSFERASE, CHLOROPLASTIC"/>
    <property type="match status" value="1"/>
</dbReference>
<dbReference type="HAMAP" id="MF_00107">
    <property type="entry name" value="IspF"/>
    <property type="match status" value="1"/>
</dbReference>
<feature type="site" description="Positions MEP for the nucleophilic attack" evidence="14">
    <location>
        <position position="213"/>
    </location>
</feature>
<evidence type="ECO:0000256" key="5">
    <source>
        <dbReference type="ARBA" id="ARBA00004787"/>
    </source>
</evidence>
<dbReference type="Proteomes" id="UP000193435">
    <property type="component" value="Unassembled WGS sequence"/>
</dbReference>
<dbReference type="FunFam" id="3.30.1330.50:FF:000001">
    <property type="entry name" value="2-C-methyl-D-erythritol 2,4-cyclodiphosphate synthase"/>
    <property type="match status" value="1"/>
</dbReference>
<dbReference type="CDD" id="cd02516">
    <property type="entry name" value="CDP-ME_synthetase"/>
    <property type="match status" value="1"/>
</dbReference>
<evidence type="ECO:0000313" key="16">
    <source>
        <dbReference type="EMBL" id="SMH27550.1"/>
    </source>
</evidence>
<dbReference type="InterPro" id="IPR036571">
    <property type="entry name" value="MECDP_synthase_sf"/>
</dbReference>
<dbReference type="InterPro" id="IPR020555">
    <property type="entry name" value="MECDP_synthase_CS"/>
</dbReference>
<keyword evidence="10 14" id="KW-0479">Metal-binding</keyword>
<feature type="binding site" evidence="14">
    <location>
        <begin position="295"/>
        <end position="297"/>
    </location>
    <ligand>
        <name>4-CDP-2-C-methyl-D-erythritol 2-phosphate</name>
        <dbReference type="ChEBI" id="CHEBI:57919"/>
    </ligand>
</feature>
<comment type="similarity">
    <text evidence="14">In the C-terminal section; belongs to the IspF family.</text>
</comment>
<dbReference type="UniPathway" id="UPA00056">
    <property type="reaction ID" value="UER00093"/>
</dbReference>
<dbReference type="OrthoDB" id="9806837at2"/>
<dbReference type="InterPro" id="IPR029044">
    <property type="entry name" value="Nucleotide-diphossugar_trans"/>
</dbReference>
<evidence type="ECO:0000256" key="14">
    <source>
        <dbReference type="HAMAP-Rule" id="MF_01520"/>
    </source>
</evidence>
<feature type="region of interest" description="2-C-methyl-D-erythritol 4-phosphate cytidylyltransferase" evidence="14">
    <location>
        <begin position="1"/>
        <end position="241"/>
    </location>
</feature>
<keyword evidence="12 14" id="KW-0456">Lyase</keyword>
<name>A0A1X7MRU6_9LACT</name>
<dbReference type="Gene3D" id="3.30.1330.50">
    <property type="entry name" value="2-C-methyl-D-erythritol 2,4-cyclodiphosphate synthase"/>
    <property type="match status" value="1"/>
</dbReference>
<evidence type="ECO:0000256" key="1">
    <source>
        <dbReference type="ARBA" id="ARBA00000200"/>
    </source>
</evidence>
<dbReference type="GO" id="GO:0050518">
    <property type="term" value="F:2-C-methyl-D-erythritol 4-phosphate cytidylyltransferase activity"/>
    <property type="evidence" value="ECO:0007669"/>
    <property type="project" value="UniProtKB-UniRule"/>
</dbReference>
<dbReference type="NCBIfam" id="TIGR00151">
    <property type="entry name" value="ispF"/>
    <property type="match status" value="1"/>
</dbReference>
<evidence type="ECO:0000256" key="13">
    <source>
        <dbReference type="ARBA" id="ARBA00023268"/>
    </source>
</evidence>
<dbReference type="PROSITE" id="PS01295">
    <property type="entry name" value="ISPD"/>
    <property type="match status" value="1"/>
</dbReference>
<dbReference type="GO" id="GO:0016114">
    <property type="term" value="P:terpenoid biosynthetic process"/>
    <property type="evidence" value="ECO:0007669"/>
    <property type="project" value="InterPro"/>
</dbReference>
<keyword evidence="11 14" id="KW-0414">Isoprene biosynthesis</keyword>
<dbReference type="EC" id="4.6.1.12" evidence="14"/>
<dbReference type="EC" id="2.7.7.60" evidence="14"/>
<dbReference type="CDD" id="cd00554">
    <property type="entry name" value="MECDP_synthase"/>
    <property type="match status" value="1"/>
</dbReference>
<comment type="cofactor">
    <cofactor evidence="3 14">
        <name>a divalent metal cation</name>
        <dbReference type="ChEBI" id="CHEBI:60240"/>
    </cofactor>
</comment>
<comment type="catalytic activity">
    <reaction evidence="2 14">
        <text>2-C-methyl-D-erythritol 4-phosphate + CTP + H(+) = 4-CDP-2-C-methyl-D-erythritol + diphosphate</text>
        <dbReference type="Rhea" id="RHEA:13429"/>
        <dbReference type="ChEBI" id="CHEBI:15378"/>
        <dbReference type="ChEBI" id="CHEBI:33019"/>
        <dbReference type="ChEBI" id="CHEBI:37563"/>
        <dbReference type="ChEBI" id="CHEBI:57823"/>
        <dbReference type="ChEBI" id="CHEBI:58262"/>
        <dbReference type="EC" id="2.7.7.60"/>
    </reaction>
</comment>
<evidence type="ECO:0000256" key="7">
    <source>
        <dbReference type="ARBA" id="ARBA00009789"/>
    </source>
</evidence>
<comment type="caution">
    <text evidence="14">Lacks conserved residue(s) required for the propagation of feature annotation.</text>
</comment>
<dbReference type="InterPro" id="IPR018294">
    <property type="entry name" value="ISPD_synthase_CS"/>
</dbReference>
<comment type="pathway">
    <text evidence="4 14">Isoprenoid biosynthesis; isopentenyl diphosphate biosynthesis via DXP pathway; isopentenyl diphosphate from 1-deoxy-D-xylulose 5-phosphate: step 4/6.</text>
</comment>
<dbReference type="InterPro" id="IPR001228">
    <property type="entry name" value="IspD"/>
</dbReference>
<sequence>MNKDYELILLAAGHGKRMGISGNKVLLPLLDEPLIVYPLRTFLKDNNCCHIIIVAKKDEIPLLKELAKKESVSTTIPFTFVEGGAERQDSVNYGLRKLENIKGFVMIHDGARPFVESHLIEGLNEVVHQTKAAILGVPVKDTIKKVENKLVVETIVRSALWQVQTPQAFSSQLILKAHKTARIENFLGTDDASLVERLGEKVVMVPSSYDNIKITTPEDLIVGEAILKHQQKSQKENKMQRVGQGYDTHQLVEGRLCIIGGVELPFEKGLVGHSDADVLIHAIIDALLGAAGKGDIGQLFPDTDLAFKDANSRELLQQVYKQLIGEKFSIINIDATILAEKPKMQPYLKEMQKNIAFDCQMDTERVNVKATTSEKMGFVGRQEGIAAMAICLIEKNTI</sequence>
<evidence type="ECO:0000256" key="6">
    <source>
        <dbReference type="ARBA" id="ARBA00008480"/>
    </source>
</evidence>
<feature type="site" description="Positions MEP for the nucleophilic attack" evidence="14">
    <location>
        <position position="157"/>
    </location>
</feature>
<comment type="similarity">
    <text evidence="14">In the N-terminal section; belongs to the IspD/TarI cytidylyltransferase family. IspD subfamily.</text>
</comment>
<feature type="site" description="Transition state stabilizer" evidence="14">
    <location>
        <position position="17"/>
    </location>
</feature>
<evidence type="ECO:0000256" key="12">
    <source>
        <dbReference type="ARBA" id="ARBA00023239"/>
    </source>
</evidence>
<feature type="binding site" evidence="14">
    <location>
        <position position="249"/>
    </location>
    <ligand>
        <name>a divalent metal cation</name>
        <dbReference type="ChEBI" id="CHEBI:60240"/>
    </ligand>
</feature>
<evidence type="ECO:0000256" key="2">
    <source>
        <dbReference type="ARBA" id="ARBA00001282"/>
    </source>
</evidence>
<proteinExistence type="inferred from homology"/>
<dbReference type="InterPro" id="IPR050088">
    <property type="entry name" value="IspD/TarI_cytidylyltransf_bact"/>
</dbReference>
<dbReference type="GO" id="GO:0046872">
    <property type="term" value="F:metal ion binding"/>
    <property type="evidence" value="ECO:0007669"/>
    <property type="project" value="UniProtKB-KW"/>
</dbReference>
<evidence type="ECO:0000256" key="3">
    <source>
        <dbReference type="ARBA" id="ARBA00001968"/>
    </source>
</evidence>
<dbReference type="EMBL" id="FXBJ01000002">
    <property type="protein sequence ID" value="SMH27550.1"/>
    <property type="molecule type" value="Genomic_DNA"/>
</dbReference>
<feature type="region of interest" description="2-C-methyl-D-erythritol 2,4-cyclodiphosphate synthase" evidence="14">
    <location>
        <begin position="241"/>
        <end position="398"/>
    </location>
</feature>
<evidence type="ECO:0000256" key="11">
    <source>
        <dbReference type="ARBA" id="ARBA00023229"/>
    </source>
</evidence>
<dbReference type="NCBIfam" id="TIGR00453">
    <property type="entry name" value="ispD"/>
    <property type="match status" value="1"/>
</dbReference>
<keyword evidence="17" id="KW-1185">Reference proteome</keyword>
<dbReference type="GO" id="GO:0019288">
    <property type="term" value="P:isopentenyl diphosphate biosynthetic process, methylerythritol 4-phosphate pathway"/>
    <property type="evidence" value="ECO:0007669"/>
    <property type="project" value="UniProtKB-UniRule"/>
</dbReference>
<accession>A0A1X7MRU6</accession>
<dbReference type="FunFam" id="3.90.550.10:FF:000003">
    <property type="entry name" value="2-C-methyl-D-erythritol 4-phosphate cytidylyltransferase"/>
    <property type="match status" value="1"/>
</dbReference>
<comment type="similarity">
    <text evidence="6">Belongs to the IspF family.</text>
</comment>
<evidence type="ECO:0000313" key="17">
    <source>
        <dbReference type="Proteomes" id="UP000193435"/>
    </source>
</evidence>
<protein>
    <recommendedName>
        <fullName evidence="14">Bifunctional enzyme IspD/IspF</fullName>
    </recommendedName>
    <domain>
        <recommendedName>
            <fullName evidence="14">2-C-methyl-D-erythritol 4-phosphate cytidylyltransferase</fullName>
            <ecNumber evidence="14">2.7.7.60</ecNumber>
        </recommendedName>
        <alternativeName>
            <fullName evidence="14">4-diphosphocytidyl-2C-methyl-D-erythritol synthase</fullName>
        </alternativeName>
        <alternativeName>
            <fullName evidence="14">MEP cytidylyltransferase</fullName>
            <shortName evidence="14">MCT</shortName>
        </alternativeName>
    </domain>
    <domain>
        <recommendedName>
            <fullName evidence="14">2-C-methyl-D-erythritol 2,4-cyclodiphosphate synthase</fullName>
            <shortName evidence="14">MECDP-synthase</shortName>
            <shortName evidence="14">MECPP-synthase</shortName>
            <shortName evidence="14">MECPS</shortName>
            <ecNumber evidence="14">4.6.1.12</ecNumber>
        </recommendedName>
    </domain>
</protein>
<dbReference type="AlphaFoldDB" id="A0A1X7MRU6"/>
<comment type="function">
    <text evidence="14">Bifunctional enzyme that catalyzes the formation of 4-diphosphocytidyl-2-C-methyl-D-erythritol from CTP and 2-C-methyl-D-erythritol 4-phosphate (MEP) (IspD), and catalyzes the conversion of 4-diphosphocytidyl-2-C-methyl-D-erythritol 2-phosphate (CDP-ME2P) to 2-C-methyl-D-erythritol 2,4-cyclodiphosphate (ME-CPP) with a corresponding release of cytidine 5-monophosphate (CMP) (IspF).</text>
</comment>
<dbReference type="InterPro" id="IPR026596">
    <property type="entry name" value="IspD/F"/>
</dbReference>
<feature type="binding site" evidence="14">
    <location>
        <begin position="247"/>
        <end position="249"/>
    </location>
    <ligand>
        <name>4-CDP-2-C-methyl-D-erythritol 2-phosphate</name>
        <dbReference type="ChEBI" id="CHEBI:57919"/>
    </ligand>
</feature>
<keyword evidence="13 14" id="KW-0511">Multifunctional enzyme</keyword>
<evidence type="ECO:0000256" key="8">
    <source>
        <dbReference type="ARBA" id="ARBA00022679"/>
    </source>
</evidence>
<feature type="binding site" evidence="14">
    <location>
        <position position="381"/>
    </location>
    <ligand>
        <name>4-CDP-2-C-methyl-D-erythritol 2-phosphate</name>
        <dbReference type="ChEBI" id="CHEBI:57919"/>
    </ligand>
</feature>
<dbReference type="Pfam" id="PF01128">
    <property type="entry name" value="IspD"/>
    <property type="match status" value="1"/>
</dbReference>
<keyword evidence="8 14" id="KW-0808">Transferase</keyword>
<dbReference type="GO" id="GO:0008685">
    <property type="term" value="F:2-C-methyl-D-erythritol 2,4-cyclodiphosphate synthase activity"/>
    <property type="evidence" value="ECO:0007669"/>
    <property type="project" value="UniProtKB-UniRule"/>
</dbReference>
<dbReference type="InterPro" id="IPR003526">
    <property type="entry name" value="MECDP_synthase"/>
</dbReference>
<evidence type="ECO:0000256" key="10">
    <source>
        <dbReference type="ARBA" id="ARBA00022723"/>
    </source>
</evidence>
<gene>
    <name evidence="14" type="primary">ispDF</name>
    <name evidence="16" type="ORF">SAMN04488700_0706</name>
</gene>
<evidence type="ECO:0000259" key="15">
    <source>
        <dbReference type="Pfam" id="PF02542"/>
    </source>
</evidence>
<feature type="binding site" evidence="14">
    <location>
        <begin position="300"/>
        <end position="304"/>
    </location>
    <ligand>
        <name>4-CDP-2-C-methyl-D-erythritol 2-phosphate</name>
        <dbReference type="ChEBI" id="CHEBI:57919"/>
    </ligand>
</feature>
<dbReference type="SUPFAM" id="SSF53448">
    <property type="entry name" value="Nucleotide-diphospho-sugar transferases"/>
    <property type="match status" value="1"/>
</dbReference>
<feature type="binding site" evidence="14">
    <location>
        <begin position="371"/>
        <end position="374"/>
    </location>
    <ligand>
        <name>4-CDP-2-C-methyl-D-erythritol 2-phosphate</name>
        <dbReference type="ChEBI" id="CHEBI:57919"/>
    </ligand>
</feature>
<feature type="binding site" evidence="14">
    <location>
        <position position="378"/>
    </location>
    <ligand>
        <name>4-CDP-2-C-methyl-D-erythritol 2-phosphate</name>
        <dbReference type="ChEBI" id="CHEBI:57919"/>
    </ligand>
</feature>
<feature type="domain" description="2-C-methyl-D-erythritol 2,4-cyclodiphosphate synthase" evidence="15">
    <location>
        <begin position="241"/>
        <end position="393"/>
    </location>
</feature>
<feature type="binding site" evidence="14">
    <location>
        <begin position="273"/>
        <end position="274"/>
    </location>
    <ligand>
        <name>4-CDP-2-C-methyl-D-erythritol 2-phosphate</name>
        <dbReference type="ChEBI" id="CHEBI:57919"/>
    </ligand>
</feature>
<feature type="site" description="Transition state stabilizer" evidence="14">
    <location>
        <position position="24"/>
    </location>
</feature>
<dbReference type="STRING" id="1073423.SAMN04488700_0706"/>